<dbReference type="Pfam" id="PF01850">
    <property type="entry name" value="PIN"/>
    <property type="match status" value="1"/>
</dbReference>
<evidence type="ECO:0000256" key="3">
    <source>
        <dbReference type="ARBA" id="ARBA00022801"/>
    </source>
</evidence>
<keyword evidence="2" id="KW-0540">Nuclease</keyword>
<feature type="transmembrane region" description="Helical" evidence="5">
    <location>
        <begin position="12"/>
        <end position="37"/>
    </location>
</feature>
<feature type="transmembrane region" description="Helical" evidence="5">
    <location>
        <begin position="93"/>
        <end position="114"/>
    </location>
</feature>
<keyword evidence="5" id="KW-0472">Membrane</keyword>
<keyword evidence="5" id="KW-0812">Transmembrane</keyword>
<protein>
    <submittedName>
        <fullName evidence="7">TRAM domain-containing protein</fullName>
    </submittedName>
</protein>
<dbReference type="PROSITE" id="PS50926">
    <property type="entry name" value="TRAM"/>
    <property type="match status" value="1"/>
</dbReference>
<dbReference type="InterPro" id="IPR029060">
    <property type="entry name" value="PIN-like_dom_sf"/>
</dbReference>
<dbReference type="Pfam" id="PF01938">
    <property type="entry name" value="TRAM"/>
    <property type="match status" value="1"/>
</dbReference>
<evidence type="ECO:0000256" key="1">
    <source>
        <dbReference type="ARBA" id="ARBA00001946"/>
    </source>
</evidence>
<reference evidence="7 8" key="1">
    <citation type="submission" date="2022-01" db="EMBL/GenBank/DDBJ databases">
        <title>Dethiosulfovibrio faecalis sp. nov., a novel proteolytic, non-sulfur-reducing bacterium isolated from a marine aquaculture solid waste bioreactor.</title>
        <authorList>
            <person name="Grabowski S."/>
            <person name="Apolinario E."/>
            <person name="Schneider N."/>
            <person name="Marshall C.W."/>
            <person name="Sowers K.R."/>
        </authorList>
    </citation>
    <scope>NUCLEOTIDE SEQUENCE [LARGE SCALE GENOMIC DNA]</scope>
    <source>
        <strain evidence="7 8">DSM 12537</strain>
    </source>
</reference>
<dbReference type="EMBL" id="JAKGUD010000003">
    <property type="protein sequence ID" value="MCF4142065.1"/>
    <property type="molecule type" value="Genomic_DNA"/>
</dbReference>
<gene>
    <name evidence="7" type="ORF">L2W38_04445</name>
</gene>
<feature type="transmembrane region" description="Helical" evidence="5">
    <location>
        <begin position="49"/>
        <end position="81"/>
    </location>
</feature>
<dbReference type="RefSeq" id="WP_236098818.1">
    <property type="nucleotide sequence ID" value="NZ_JAKGUD010000003.1"/>
</dbReference>
<keyword evidence="3" id="KW-0378">Hydrolase</keyword>
<evidence type="ECO:0000313" key="7">
    <source>
        <dbReference type="EMBL" id="MCF4142065.1"/>
    </source>
</evidence>
<sequence length="387" mass="42181">MTEGLIKIMKFICRVLLALLGGMAGYQLAFAIVPHLSEWIGTDRFLSKFALSGICVFICGSIGFLIAPFFLRILGLIGTLFEKHLQSTKWQDISAATTGLFVGLLLANLVAMPFSDLPVGPYVAVFLNIVIGYVLARLFVKRQNDIRGVLAPFVGLKQKIASFKGKGNEVVIEDMEGNAAMSMAIPGKILDTSVIIDGRILDIAKTGFLEGAIILPRFILTELQSVADSKDPNKRSRGRRGLDVVKALQKISFLEIVITEVGLKDLDADSVDSGLIVFAQKIGGKILTTDYNLNKVAQIRDIVVLNVNDLANSLKPSLLPGESVVVDVIREGKEPQQGVGYLDNGTMLVVEDGENYIGRRVEVVVTSMLQTSAGRMVFGRIRREVRE</sequence>
<dbReference type="InterPro" id="IPR002716">
    <property type="entry name" value="PIN_dom"/>
</dbReference>
<feature type="domain" description="TRAM" evidence="6">
    <location>
        <begin position="317"/>
        <end position="378"/>
    </location>
</feature>
<evidence type="ECO:0000259" key="6">
    <source>
        <dbReference type="PROSITE" id="PS50926"/>
    </source>
</evidence>
<evidence type="ECO:0000256" key="4">
    <source>
        <dbReference type="ARBA" id="ARBA00022842"/>
    </source>
</evidence>
<keyword evidence="4" id="KW-0460">Magnesium</keyword>
<dbReference type="PANTHER" id="PTHR11603:SF147">
    <property type="entry name" value="MEMBRANE PROTEIN"/>
    <property type="match status" value="1"/>
</dbReference>
<evidence type="ECO:0000256" key="2">
    <source>
        <dbReference type="ARBA" id="ARBA00022722"/>
    </source>
</evidence>
<evidence type="ECO:0000256" key="5">
    <source>
        <dbReference type="SAM" id="Phobius"/>
    </source>
</evidence>
<dbReference type="PANTHER" id="PTHR11603">
    <property type="entry name" value="AAA FAMILY ATPASE"/>
    <property type="match status" value="1"/>
</dbReference>
<comment type="caution">
    <text evidence="7">The sequence shown here is derived from an EMBL/GenBank/DDBJ whole genome shotgun (WGS) entry which is preliminary data.</text>
</comment>
<dbReference type="Proteomes" id="UP001200430">
    <property type="component" value="Unassembled WGS sequence"/>
</dbReference>
<keyword evidence="8" id="KW-1185">Reference proteome</keyword>
<dbReference type="InterPro" id="IPR052041">
    <property type="entry name" value="Nucleic_acid_metab_PIN/TRAM"/>
</dbReference>
<comment type="cofactor">
    <cofactor evidence="1">
        <name>Mg(2+)</name>
        <dbReference type="ChEBI" id="CHEBI:18420"/>
    </cofactor>
</comment>
<dbReference type="SUPFAM" id="SSF88723">
    <property type="entry name" value="PIN domain-like"/>
    <property type="match status" value="1"/>
</dbReference>
<name>A0ABS9ELP4_9BACT</name>
<accession>A0ABS9ELP4</accession>
<keyword evidence="5" id="KW-1133">Transmembrane helix</keyword>
<dbReference type="CDD" id="cd09877">
    <property type="entry name" value="PIN_YacL-like"/>
    <property type="match status" value="1"/>
</dbReference>
<proteinExistence type="predicted"/>
<feature type="transmembrane region" description="Helical" evidence="5">
    <location>
        <begin position="120"/>
        <end position="140"/>
    </location>
</feature>
<evidence type="ECO:0000313" key="8">
    <source>
        <dbReference type="Proteomes" id="UP001200430"/>
    </source>
</evidence>
<dbReference type="Gene3D" id="3.40.50.1010">
    <property type="entry name" value="5'-nuclease"/>
    <property type="match status" value="1"/>
</dbReference>
<organism evidence="7 8">
    <name type="scientific">Dethiosulfovibrio marinus</name>
    <dbReference type="NCBI Taxonomy" id="133532"/>
    <lineage>
        <taxon>Bacteria</taxon>
        <taxon>Thermotogati</taxon>
        <taxon>Synergistota</taxon>
        <taxon>Synergistia</taxon>
        <taxon>Synergistales</taxon>
        <taxon>Dethiosulfovibrionaceae</taxon>
        <taxon>Dethiosulfovibrio</taxon>
    </lineage>
</organism>
<dbReference type="SMART" id="SM00670">
    <property type="entry name" value="PINc"/>
    <property type="match status" value="1"/>
</dbReference>
<dbReference type="InterPro" id="IPR002792">
    <property type="entry name" value="TRAM_dom"/>
</dbReference>